<dbReference type="Pfam" id="PF10238">
    <property type="entry name" value="Eapp_C"/>
    <property type="match status" value="1"/>
</dbReference>
<feature type="compositionally biased region" description="Polar residues" evidence="1">
    <location>
        <begin position="102"/>
        <end position="112"/>
    </location>
</feature>
<feature type="compositionally biased region" description="Low complexity" evidence="1">
    <location>
        <begin position="141"/>
        <end position="152"/>
    </location>
</feature>
<dbReference type="OMA" id="CFVNKEE"/>
<dbReference type="InterPro" id="IPR019370">
    <property type="entry name" value="E2F-assoc_phosphoprotein"/>
</dbReference>
<feature type="compositionally biased region" description="Low complexity" evidence="1">
    <location>
        <begin position="51"/>
        <end position="61"/>
    </location>
</feature>
<dbReference type="PANTHER" id="PTHR15967:SF0">
    <property type="entry name" value="E2F-ASSOCIATED PHOSPHOPROTEIN"/>
    <property type="match status" value="1"/>
</dbReference>
<accession>A0A914BAF1</accession>
<dbReference type="RefSeq" id="XP_038073173.1">
    <property type="nucleotide sequence ID" value="XM_038217245.1"/>
</dbReference>
<reference evidence="2" key="1">
    <citation type="submission" date="2022-11" db="UniProtKB">
        <authorList>
            <consortium name="EnsemblMetazoa"/>
        </authorList>
    </citation>
    <scope>IDENTIFICATION</scope>
</reference>
<dbReference type="EnsemblMetazoa" id="XM_038217245.1">
    <property type="protein sequence ID" value="XP_038073173.1"/>
    <property type="gene ID" value="LOC119741484"/>
</dbReference>
<feature type="region of interest" description="Disordered" evidence="1">
    <location>
        <begin position="276"/>
        <end position="302"/>
    </location>
</feature>
<dbReference type="OrthoDB" id="122464at2759"/>
<dbReference type="CTD" id="55837"/>
<feature type="compositionally biased region" description="Low complexity" evidence="1">
    <location>
        <begin position="87"/>
        <end position="101"/>
    </location>
</feature>
<organism evidence="2 3">
    <name type="scientific">Patiria miniata</name>
    <name type="common">Bat star</name>
    <name type="synonym">Asterina miniata</name>
    <dbReference type="NCBI Taxonomy" id="46514"/>
    <lineage>
        <taxon>Eukaryota</taxon>
        <taxon>Metazoa</taxon>
        <taxon>Echinodermata</taxon>
        <taxon>Eleutherozoa</taxon>
        <taxon>Asterozoa</taxon>
        <taxon>Asteroidea</taxon>
        <taxon>Valvatacea</taxon>
        <taxon>Valvatida</taxon>
        <taxon>Asterinidae</taxon>
        <taxon>Patiria</taxon>
    </lineage>
</organism>
<sequence length="340" mass="38431">MSVFTEQPKGFCQYDYIEEDSDQEMHGRDSSDDELDILLHGTQQQKRRLTRSLSRGSLEMSSSEDEFEKEMEKELEETMRQHEQQFASAADSAASEQASGSTASNGKPSNPESHIADDFYNDIYFDSDDDETQEAPEASESEAGSSQKSKQSPGKHRVFTNDELLYDPEIDDKNQEWVDRQRGRYYPSHSTQGSSGSQTSDQGGSEDGEGASKEAGIPKSDAVLNCPACLTTLCLDCQRHELYTHQYRAMFVLNCSIVRSERLTYTVPQKAGRKKWRKKQRKMQLDRVDETGEAGASSSLSETNQKEYFHPVRCSKCNTEVAVYDNDEVFHFFNVLTSLS</sequence>
<feature type="compositionally biased region" description="Basic and acidic residues" evidence="1">
    <location>
        <begin position="171"/>
        <end position="182"/>
    </location>
</feature>
<dbReference type="AlphaFoldDB" id="A0A914BAF1"/>
<name>A0A914BAF1_PATMI</name>
<dbReference type="GO" id="GO:0005634">
    <property type="term" value="C:nucleus"/>
    <property type="evidence" value="ECO:0007669"/>
    <property type="project" value="TreeGrafter"/>
</dbReference>
<evidence type="ECO:0008006" key="4">
    <source>
        <dbReference type="Google" id="ProtNLM"/>
    </source>
</evidence>
<dbReference type="GeneID" id="119741484"/>
<feature type="compositionally biased region" description="Acidic residues" evidence="1">
    <location>
        <begin position="125"/>
        <end position="140"/>
    </location>
</feature>
<dbReference type="PANTHER" id="PTHR15967">
    <property type="entry name" value="E2F-ASSOCIATED PHOSPHOPROTEIN"/>
    <property type="match status" value="1"/>
</dbReference>
<protein>
    <recommendedName>
        <fullName evidence="4">E2F-associated phosphoprotein</fullName>
    </recommendedName>
</protein>
<evidence type="ECO:0000256" key="1">
    <source>
        <dbReference type="SAM" id="MobiDB-lite"/>
    </source>
</evidence>
<evidence type="ECO:0000313" key="3">
    <source>
        <dbReference type="Proteomes" id="UP000887568"/>
    </source>
</evidence>
<evidence type="ECO:0000313" key="2">
    <source>
        <dbReference type="EnsemblMetazoa" id="XP_038073173.1"/>
    </source>
</evidence>
<feature type="region of interest" description="Disordered" evidence="1">
    <location>
        <begin position="21"/>
        <end position="215"/>
    </location>
</feature>
<keyword evidence="3" id="KW-1185">Reference proteome</keyword>
<feature type="compositionally biased region" description="Basic and acidic residues" evidence="1">
    <location>
        <begin position="70"/>
        <end position="83"/>
    </location>
</feature>
<dbReference type="Proteomes" id="UP000887568">
    <property type="component" value="Unplaced"/>
</dbReference>
<proteinExistence type="predicted"/>
<feature type="compositionally biased region" description="Low complexity" evidence="1">
    <location>
        <begin position="190"/>
        <end position="203"/>
    </location>
</feature>